<dbReference type="SUPFAM" id="SSF48019">
    <property type="entry name" value="post-AAA+ oligomerization domain-like"/>
    <property type="match status" value="1"/>
</dbReference>
<dbReference type="FunFam" id="1.10.8.60:FF:000012">
    <property type="entry name" value="Replication factor C subunit 4"/>
    <property type="match status" value="1"/>
</dbReference>
<comment type="similarity">
    <text evidence="2">Belongs to the activator 1 small subunits family.</text>
</comment>
<dbReference type="InterPro" id="IPR003593">
    <property type="entry name" value="AAA+_ATPase"/>
</dbReference>
<gene>
    <name evidence="8" type="ORF">GSBLH_T00003020001</name>
</gene>
<dbReference type="CDD" id="cd00009">
    <property type="entry name" value="AAA"/>
    <property type="match status" value="1"/>
</dbReference>
<accession>D8M4V0</accession>
<dbReference type="Pfam" id="PF00004">
    <property type="entry name" value="AAA"/>
    <property type="match status" value="1"/>
</dbReference>
<reference evidence="8" key="1">
    <citation type="submission" date="2010-02" db="EMBL/GenBank/DDBJ databases">
        <title>Sequencing and annotation of the Blastocystis hominis genome.</title>
        <authorList>
            <person name="Wincker P."/>
        </authorList>
    </citation>
    <scope>NUCLEOTIDE SEQUENCE</scope>
    <source>
        <strain evidence="8">Singapore isolate B</strain>
    </source>
</reference>
<dbReference type="CDD" id="cd18140">
    <property type="entry name" value="HLD_clamp_RFC"/>
    <property type="match status" value="1"/>
</dbReference>
<dbReference type="InterPro" id="IPR003959">
    <property type="entry name" value="ATPase_AAA_core"/>
</dbReference>
<keyword evidence="9" id="KW-1185">Reference proteome</keyword>
<keyword evidence="3" id="KW-0235">DNA replication</keyword>
<dbReference type="GO" id="GO:0003677">
    <property type="term" value="F:DNA binding"/>
    <property type="evidence" value="ECO:0007669"/>
    <property type="project" value="InterPro"/>
</dbReference>
<proteinExistence type="inferred from homology"/>
<dbReference type="Gene3D" id="1.20.272.10">
    <property type="match status" value="1"/>
</dbReference>
<evidence type="ECO:0000256" key="5">
    <source>
        <dbReference type="ARBA" id="ARBA00022840"/>
    </source>
</evidence>
<dbReference type="GO" id="GO:0005663">
    <property type="term" value="C:DNA replication factor C complex"/>
    <property type="evidence" value="ECO:0007669"/>
    <property type="project" value="TreeGrafter"/>
</dbReference>
<dbReference type="Proteomes" id="UP000008312">
    <property type="component" value="Unassembled WGS sequence"/>
</dbReference>
<name>D8M4V0_BLAHO</name>
<dbReference type="GO" id="GO:0006261">
    <property type="term" value="P:DNA-templated DNA replication"/>
    <property type="evidence" value="ECO:0007669"/>
    <property type="project" value="TreeGrafter"/>
</dbReference>
<dbReference type="OMA" id="ICNHISQ"/>
<dbReference type="FunFam" id="3.40.50.300:FF:000129">
    <property type="entry name" value="Replication factor C subunit 5"/>
    <property type="match status" value="1"/>
</dbReference>
<sequence length="341" mass="38244">MEVEGDNTTITRGDFEQNDALPWVEKYRPTSLDNIVSQDDIVATIKRFIEGNRLPHLLFYGPPGTGKTTTIMAVAKMLYGSSHSSMVLELNASDDRGINVVREQIKVFAGTKKLFHTGVKLVILDEADNMTNAAQFALRRIIEKYSQNTRFCLICNYVSEIIPAVQSRCTRFRFQPLNPQLIRSRLLYILRQENVEFDDDGVAALLALSRGDMRRVINVLQATAMAFGKVTAEHVYRCAGMPSPADMELVLSSLMAKSYGDALKTLEELQRKKMFAMSDILTELVGKLQEVSFPPAVDAFLYRELADLEVRLNAGTQEEIQLRSLVGIFTKVRSMCSLAVC</sequence>
<dbReference type="InterPro" id="IPR013748">
    <property type="entry name" value="Rep_factorC_C"/>
</dbReference>
<protein>
    <recommendedName>
        <fullName evidence="7">AAA+ ATPase domain-containing protein</fullName>
    </recommendedName>
</protein>
<dbReference type="RefSeq" id="XP_012897137.1">
    <property type="nucleotide sequence ID" value="XM_013041683.1"/>
</dbReference>
<keyword evidence="4" id="KW-0547">Nucleotide-binding</keyword>
<dbReference type="AlphaFoldDB" id="D8M4V0"/>
<comment type="subcellular location">
    <subcellularLocation>
        <location evidence="1">Nucleus</location>
    </subcellularLocation>
</comment>
<dbReference type="InParanoid" id="D8M4V0"/>
<dbReference type="NCBIfam" id="NF001679">
    <property type="entry name" value="PRK00440.1"/>
    <property type="match status" value="1"/>
</dbReference>
<dbReference type="GO" id="GO:0003689">
    <property type="term" value="F:DNA clamp loader activity"/>
    <property type="evidence" value="ECO:0007669"/>
    <property type="project" value="TreeGrafter"/>
</dbReference>
<dbReference type="InterPro" id="IPR047854">
    <property type="entry name" value="RFC_lid"/>
</dbReference>
<evidence type="ECO:0000313" key="8">
    <source>
        <dbReference type="EMBL" id="CBK23089.2"/>
    </source>
</evidence>
<organism evidence="8">
    <name type="scientific">Blastocystis hominis</name>
    <dbReference type="NCBI Taxonomy" id="12968"/>
    <lineage>
        <taxon>Eukaryota</taxon>
        <taxon>Sar</taxon>
        <taxon>Stramenopiles</taxon>
        <taxon>Bigyra</taxon>
        <taxon>Opalozoa</taxon>
        <taxon>Opalinata</taxon>
        <taxon>Blastocystidae</taxon>
        <taxon>Blastocystis</taxon>
    </lineage>
</organism>
<dbReference type="PANTHER" id="PTHR11669:SF9">
    <property type="entry name" value="REPLICATION FACTOR C SUBUNIT 5"/>
    <property type="match status" value="1"/>
</dbReference>
<dbReference type="OrthoDB" id="10254700at2759"/>
<evidence type="ECO:0000256" key="3">
    <source>
        <dbReference type="ARBA" id="ARBA00022705"/>
    </source>
</evidence>
<dbReference type="InterPro" id="IPR008921">
    <property type="entry name" value="DNA_pol3_clamp-load_cplx_C"/>
</dbReference>
<dbReference type="GO" id="GO:0006281">
    <property type="term" value="P:DNA repair"/>
    <property type="evidence" value="ECO:0007669"/>
    <property type="project" value="TreeGrafter"/>
</dbReference>
<dbReference type="GO" id="GO:0016887">
    <property type="term" value="F:ATP hydrolysis activity"/>
    <property type="evidence" value="ECO:0007669"/>
    <property type="project" value="InterPro"/>
</dbReference>
<evidence type="ECO:0000256" key="6">
    <source>
        <dbReference type="ARBA" id="ARBA00023242"/>
    </source>
</evidence>
<dbReference type="FunCoup" id="D8M4V0">
    <property type="interactions" value="262"/>
</dbReference>
<evidence type="ECO:0000256" key="1">
    <source>
        <dbReference type="ARBA" id="ARBA00004123"/>
    </source>
</evidence>
<dbReference type="Pfam" id="PF08542">
    <property type="entry name" value="Rep_fac_C"/>
    <property type="match status" value="1"/>
</dbReference>
<feature type="domain" description="AAA+ ATPase" evidence="7">
    <location>
        <begin position="53"/>
        <end position="180"/>
    </location>
</feature>
<dbReference type="PANTHER" id="PTHR11669">
    <property type="entry name" value="REPLICATION FACTOR C / DNA POLYMERASE III GAMMA-TAU SUBUNIT"/>
    <property type="match status" value="1"/>
</dbReference>
<dbReference type="InterPro" id="IPR027417">
    <property type="entry name" value="P-loop_NTPase"/>
</dbReference>
<dbReference type="Gene3D" id="3.40.50.300">
    <property type="entry name" value="P-loop containing nucleotide triphosphate hydrolases"/>
    <property type="match status" value="1"/>
</dbReference>
<dbReference type="SUPFAM" id="SSF52540">
    <property type="entry name" value="P-loop containing nucleoside triphosphate hydrolases"/>
    <property type="match status" value="1"/>
</dbReference>
<dbReference type="Gene3D" id="1.10.8.60">
    <property type="match status" value="1"/>
</dbReference>
<evidence type="ECO:0000256" key="4">
    <source>
        <dbReference type="ARBA" id="ARBA00022741"/>
    </source>
</evidence>
<dbReference type="InterPro" id="IPR050238">
    <property type="entry name" value="DNA_Rep/Repair_Clamp_Loader"/>
</dbReference>
<dbReference type="GO" id="GO:0005634">
    <property type="term" value="C:nucleus"/>
    <property type="evidence" value="ECO:0007669"/>
    <property type="project" value="UniProtKB-SubCell"/>
</dbReference>
<dbReference type="SMART" id="SM00382">
    <property type="entry name" value="AAA"/>
    <property type="match status" value="1"/>
</dbReference>
<keyword evidence="6" id="KW-0539">Nucleus</keyword>
<evidence type="ECO:0000256" key="2">
    <source>
        <dbReference type="ARBA" id="ARBA00005378"/>
    </source>
</evidence>
<dbReference type="GeneID" id="24920144"/>
<dbReference type="EMBL" id="FN668654">
    <property type="protein sequence ID" value="CBK23089.2"/>
    <property type="molecule type" value="Genomic_DNA"/>
</dbReference>
<evidence type="ECO:0000259" key="7">
    <source>
        <dbReference type="SMART" id="SM00382"/>
    </source>
</evidence>
<keyword evidence="5" id="KW-0067">ATP-binding</keyword>
<evidence type="ECO:0000313" key="9">
    <source>
        <dbReference type="Proteomes" id="UP000008312"/>
    </source>
</evidence>
<dbReference type="GO" id="GO:0005524">
    <property type="term" value="F:ATP binding"/>
    <property type="evidence" value="ECO:0007669"/>
    <property type="project" value="UniProtKB-KW"/>
</dbReference>
<dbReference type="FunFam" id="1.20.272.10:FF:000004">
    <property type="entry name" value="Replication factor C subunit 5"/>
    <property type="match status" value="1"/>
</dbReference>